<dbReference type="Proteomes" id="UP001190926">
    <property type="component" value="Unassembled WGS sequence"/>
</dbReference>
<proteinExistence type="predicted"/>
<evidence type="ECO:0000313" key="3">
    <source>
        <dbReference type="Proteomes" id="UP001190926"/>
    </source>
</evidence>
<accession>A0AAD4P866</accession>
<reference evidence="2 3" key="1">
    <citation type="journal article" date="2021" name="Nat. Commun.">
        <title>Incipient diploidization of the medicinal plant Perilla within 10,000 years.</title>
        <authorList>
            <person name="Zhang Y."/>
            <person name="Shen Q."/>
            <person name="Leng L."/>
            <person name="Zhang D."/>
            <person name="Chen S."/>
            <person name="Shi Y."/>
            <person name="Ning Z."/>
            <person name="Chen S."/>
        </authorList>
    </citation>
    <scope>NUCLEOTIDE SEQUENCE [LARGE SCALE GENOMIC DNA]</scope>
    <source>
        <strain evidence="3">cv. PC099</strain>
    </source>
</reference>
<gene>
    <name evidence="2" type="ORF">C2S53_013510</name>
</gene>
<organism evidence="2 3">
    <name type="scientific">Perilla frutescens var. hirtella</name>
    <name type="common">Perilla citriodora</name>
    <name type="synonym">Perilla setoyensis</name>
    <dbReference type="NCBI Taxonomy" id="608512"/>
    <lineage>
        <taxon>Eukaryota</taxon>
        <taxon>Viridiplantae</taxon>
        <taxon>Streptophyta</taxon>
        <taxon>Embryophyta</taxon>
        <taxon>Tracheophyta</taxon>
        <taxon>Spermatophyta</taxon>
        <taxon>Magnoliopsida</taxon>
        <taxon>eudicotyledons</taxon>
        <taxon>Gunneridae</taxon>
        <taxon>Pentapetalae</taxon>
        <taxon>asterids</taxon>
        <taxon>lamiids</taxon>
        <taxon>Lamiales</taxon>
        <taxon>Lamiaceae</taxon>
        <taxon>Nepetoideae</taxon>
        <taxon>Elsholtzieae</taxon>
        <taxon>Perilla</taxon>
    </lineage>
</organism>
<evidence type="ECO:0000256" key="1">
    <source>
        <dbReference type="SAM" id="MobiDB-lite"/>
    </source>
</evidence>
<dbReference type="EMBL" id="SDAM02000109">
    <property type="protein sequence ID" value="KAH6829362.1"/>
    <property type="molecule type" value="Genomic_DNA"/>
</dbReference>
<dbReference type="AlphaFoldDB" id="A0AAD4P866"/>
<comment type="caution">
    <text evidence="2">The sequence shown here is derived from an EMBL/GenBank/DDBJ whole genome shotgun (WGS) entry which is preliminary data.</text>
</comment>
<evidence type="ECO:0000313" key="2">
    <source>
        <dbReference type="EMBL" id="KAH6829362.1"/>
    </source>
</evidence>
<dbReference type="PANTHER" id="PTHR35749:SF1">
    <property type="entry name" value="OSJNBA0084A10.10 PROTEIN"/>
    <property type="match status" value="1"/>
</dbReference>
<sequence>MDKVREFFKKTMFYAKVLSGYEERRIRSYRLQLQQRLQQAEARKAALNKVPEQIILSEVRKMVQDMQAMNKKLEETETAIEEYFKPIDKEAELIMKEQLKGEEKSMREMMAIMQRQALLEKAEAEAEALANSQNAKTDQHVEEPELSDKNVRKG</sequence>
<keyword evidence="3" id="KW-1185">Reference proteome</keyword>
<name>A0AAD4P866_PERFH</name>
<feature type="region of interest" description="Disordered" evidence="1">
    <location>
        <begin position="124"/>
        <end position="154"/>
    </location>
</feature>
<feature type="compositionally biased region" description="Basic and acidic residues" evidence="1">
    <location>
        <begin position="137"/>
        <end position="154"/>
    </location>
</feature>
<protein>
    <submittedName>
        <fullName evidence="2">Transcription factor IIIB</fullName>
    </submittedName>
</protein>
<dbReference type="PANTHER" id="PTHR35749">
    <property type="entry name" value="OSJNBA0084A10.10 PROTEIN"/>
    <property type="match status" value="1"/>
</dbReference>